<dbReference type="GO" id="GO:0051539">
    <property type="term" value="F:4 iron, 4 sulfur cluster binding"/>
    <property type="evidence" value="ECO:0007669"/>
    <property type="project" value="UniProtKB-KW"/>
</dbReference>
<evidence type="ECO:0000256" key="8">
    <source>
        <dbReference type="ARBA" id="ARBA00023239"/>
    </source>
</evidence>
<evidence type="ECO:0000256" key="1">
    <source>
        <dbReference type="ARBA" id="ARBA00001966"/>
    </source>
</evidence>
<reference evidence="13 14" key="1">
    <citation type="journal article" date="2013" name="Curr. Biol.">
        <title>Defensive bacteriome symbiont with a drastically reduced genome.</title>
        <authorList>
            <person name="Nakabachi A."/>
            <person name="Ueoka R."/>
            <person name="Oshima K."/>
            <person name="Teta R."/>
            <person name="Mangoni A."/>
            <person name="Gurgui M."/>
            <person name="Oldham N.J."/>
            <person name="van Echten-Deckert G."/>
            <person name="Okamura K."/>
            <person name="Yamamoto K."/>
            <person name="Inoue H."/>
            <person name="Ohkuma M."/>
            <person name="Hongoh Y."/>
            <person name="Miyagishima S.Y."/>
            <person name="Hattori M."/>
            <person name="Piel J."/>
            <person name="Fukatsu T."/>
        </authorList>
    </citation>
    <scope>NUCLEOTIDE SEQUENCE [LARGE SCALE GENOMIC DNA]</scope>
    <source>
        <strain evidence="13 14">DC</strain>
    </source>
</reference>
<comment type="similarity">
    <text evidence="3 10">Belongs to the aconitase/IPM isomerase family.</text>
</comment>
<dbReference type="RefSeq" id="WP_020915347.1">
    <property type="nucleotide sequence ID" value="NC_021885.1"/>
</dbReference>
<evidence type="ECO:0000256" key="6">
    <source>
        <dbReference type="ARBA" id="ARBA00023004"/>
    </source>
</evidence>
<dbReference type="STRING" id="669502.SSDC_00390"/>
<comment type="cofactor">
    <cofactor evidence="1">
        <name>[4Fe-4S] cluster</name>
        <dbReference type="ChEBI" id="CHEBI:49883"/>
    </cofactor>
</comment>
<dbReference type="GO" id="GO:0046872">
    <property type="term" value="F:metal ion binding"/>
    <property type="evidence" value="ECO:0007669"/>
    <property type="project" value="UniProtKB-KW"/>
</dbReference>
<sequence length="903" mass="102078">MFHKKTILKEFQISENKKGKFYSLPDLEKKFNINISRLPVSIRIILESIIRNYDCKKITEEYIYELMNWKPKDLRIKELPLIVTRILLQDFTGIPLLTDLAAMRSIAKKINKNPKKIEPLVPVDLIVDHSIQVDFFREKKSLDLNMQLEFKRNKERYQFIKWGMQAFNKFNVIPPGFGIVHQINLEYLSRGILNKDNIYYPDIIVGTDSHTTMINSIGVIGWGVGGIEAEAGMLGQPIYFLIPDVIGVNLIGKLNKGVTATDLVLTITKLLRKKNVVGKFVEFFGDGVKSLLLPDRATISNMAPEYGATIGFFPVDKITVNYFYNTGRNNLEIKAFESYFKSQKLFGIPKIGEIDYTDIITLNLDNVSPSLSGPNRPQDLIKLNNVKKKFTELLIKPTFKNGFNKDINELNKIYITKNGIKIKNGDILIAAITSCTNTSNPNLMLSAGLLAKKAVKFGLEISPKIKTSFTPGSRVVTEYLNNSGLLLYLEKLGFNIVAYGCATCIGNSGKIKSQIEEIIINNNIITSSILSGNRNFESRIHPSIYANFLASPPLVIAYAIAGNILVDLTIEPLGIDKNGKKIYLNDIWPSTEEINSLEKFTLNKNLFYFNYKNIKNNPGKLWSNISDTVIDNIYNWPISTYISQPPFFNNFKLKFEYFPKNIKGARALCILGDSITTDHISPAGLIEESSPAGKWLINNGVLKDEFNSYGSRRGNHEVMIRGTFSNKRIKNLITILGKNNTQIEGGFTYYQPSGEKMSIYDAAMKYISNNISTIIFAGKEYGTGSSRDWAAKGTKLLGVKMVIARSFERIHRANLIGMGILPLQFLNNDSIQSLNITGNEYFDLKGISKKIKPLEKIDFIIYRKNGKKIKKIKLLLRIDTPMEIKYYQNDGILPFVLRELLNS</sequence>
<proteinExistence type="inferred from homology"/>
<feature type="domain" description="Aconitase A/isopropylmalate dehydratase small subunit swivel" evidence="12">
    <location>
        <begin position="695"/>
        <end position="827"/>
    </location>
</feature>
<keyword evidence="4 10" id="KW-0004">4Fe-4S</keyword>
<evidence type="ECO:0000259" key="11">
    <source>
        <dbReference type="Pfam" id="PF00330"/>
    </source>
</evidence>
<dbReference type="Gene3D" id="6.10.190.10">
    <property type="match status" value="1"/>
</dbReference>
<gene>
    <name evidence="13" type="primary">acnA</name>
    <name evidence="13" type="ORF">SSDC_00390</name>
</gene>
<dbReference type="KEGG" id="ssdc:SSDC_00390"/>
<evidence type="ECO:0000256" key="10">
    <source>
        <dbReference type="RuleBase" id="RU361275"/>
    </source>
</evidence>
<dbReference type="GeneID" id="301552944"/>
<dbReference type="PROSITE" id="PS01244">
    <property type="entry name" value="ACONITASE_2"/>
    <property type="match status" value="1"/>
</dbReference>
<dbReference type="InterPro" id="IPR036008">
    <property type="entry name" value="Aconitase_4Fe-4S_dom"/>
</dbReference>
<dbReference type="NCBIfam" id="NF006757">
    <property type="entry name" value="PRK09277.1"/>
    <property type="match status" value="1"/>
</dbReference>
<evidence type="ECO:0000256" key="7">
    <source>
        <dbReference type="ARBA" id="ARBA00023014"/>
    </source>
</evidence>
<evidence type="ECO:0000259" key="12">
    <source>
        <dbReference type="Pfam" id="PF00694"/>
    </source>
</evidence>
<dbReference type="OrthoDB" id="9764318at2"/>
<dbReference type="SUPFAM" id="SSF52016">
    <property type="entry name" value="LeuD/IlvD-like"/>
    <property type="match status" value="1"/>
</dbReference>
<organism evidence="13 14">
    <name type="scientific">Candidatus Profftella armatura</name>
    <dbReference type="NCBI Taxonomy" id="669502"/>
    <lineage>
        <taxon>Bacteria</taxon>
        <taxon>Pseudomonadati</taxon>
        <taxon>Pseudomonadota</taxon>
        <taxon>Betaproteobacteria</taxon>
        <taxon>Candidatus Profftella</taxon>
    </lineage>
</organism>
<keyword evidence="8 10" id="KW-0456">Lyase</keyword>
<dbReference type="NCBIfam" id="TIGR01341">
    <property type="entry name" value="aconitase_1"/>
    <property type="match status" value="1"/>
</dbReference>
<dbReference type="eggNOG" id="COG1048">
    <property type="taxonomic scope" value="Bacteria"/>
</dbReference>
<dbReference type="AlphaFoldDB" id="S5R0P6"/>
<keyword evidence="5" id="KW-0479">Metal-binding</keyword>
<evidence type="ECO:0000256" key="5">
    <source>
        <dbReference type="ARBA" id="ARBA00022723"/>
    </source>
</evidence>
<keyword evidence="7 10" id="KW-0411">Iron-sulfur</keyword>
<comment type="function">
    <text evidence="10">Catalyzes the isomerization of citrate to isocitrate via cis-aconitate.</text>
</comment>
<dbReference type="FunFam" id="3.20.19.10:FF:000001">
    <property type="entry name" value="Aconitate hydratase"/>
    <property type="match status" value="1"/>
</dbReference>
<dbReference type="InterPro" id="IPR000573">
    <property type="entry name" value="AconitaseA/IPMdHydase_ssu_swvl"/>
</dbReference>
<evidence type="ECO:0000256" key="2">
    <source>
        <dbReference type="ARBA" id="ARBA00004717"/>
    </source>
</evidence>
<evidence type="ECO:0000256" key="4">
    <source>
        <dbReference type="ARBA" id="ARBA00022485"/>
    </source>
</evidence>
<evidence type="ECO:0000313" key="13">
    <source>
        <dbReference type="EMBL" id="AGS06772.1"/>
    </source>
</evidence>
<dbReference type="Gene3D" id="3.20.19.10">
    <property type="entry name" value="Aconitase, domain 4"/>
    <property type="match status" value="1"/>
</dbReference>
<protein>
    <recommendedName>
        <fullName evidence="10">Aconitate hydratase</fullName>
        <shortName evidence="10">Aconitase</shortName>
        <ecNumber evidence="10">4.2.1.3</ecNumber>
    </recommendedName>
</protein>
<dbReference type="Gene3D" id="3.30.499.10">
    <property type="entry name" value="Aconitase, domain 3"/>
    <property type="match status" value="2"/>
</dbReference>
<evidence type="ECO:0000256" key="9">
    <source>
        <dbReference type="ARBA" id="ARBA00023501"/>
    </source>
</evidence>
<dbReference type="PRINTS" id="PR00415">
    <property type="entry name" value="ACONITASE"/>
</dbReference>
<dbReference type="EC" id="4.2.1.3" evidence="10"/>
<dbReference type="GO" id="GO:0003994">
    <property type="term" value="F:aconitate hydratase activity"/>
    <property type="evidence" value="ECO:0007669"/>
    <property type="project" value="UniProtKB-EC"/>
</dbReference>
<dbReference type="InterPro" id="IPR015928">
    <property type="entry name" value="Aconitase/3IPM_dehydase_swvl"/>
</dbReference>
<evidence type="ECO:0000256" key="3">
    <source>
        <dbReference type="ARBA" id="ARBA00007185"/>
    </source>
</evidence>
<dbReference type="InterPro" id="IPR015931">
    <property type="entry name" value="Acnase/IPM_dHydase_lsu_aba_1/3"/>
</dbReference>
<dbReference type="SUPFAM" id="SSF53732">
    <property type="entry name" value="Aconitase iron-sulfur domain"/>
    <property type="match status" value="1"/>
</dbReference>
<comment type="catalytic activity">
    <reaction evidence="9 10">
        <text>citrate = D-threo-isocitrate</text>
        <dbReference type="Rhea" id="RHEA:10336"/>
        <dbReference type="ChEBI" id="CHEBI:15562"/>
        <dbReference type="ChEBI" id="CHEBI:16947"/>
        <dbReference type="EC" id="4.2.1.3"/>
    </reaction>
</comment>
<keyword evidence="14" id="KW-1185">Reference proteome</keyword>
<dbReference type="PROSITE" id="PS00450">
    <property type="entry name" value="ACONITASE_1"/>
    <property type="match status" value="1"/>
</dbReference>
<comment type="pathway">
    <text evidence="2">Carbohydrate metabolism; tricarboxylic acid cycle; isocitrate from oxaloacetate: step 2/2.</text>
</comment>
<dbReference type="InterPro" id="IPR001030">
    <property type="entry name" value="Acoase/IPM_deHydtase_lsu_aba"/>
</dbReference>
<dbReference type="EMBL" id="CP003468">
    <property type="protein sequence ID" value="AGS06772.1"/>
    <property type="molecule type" value="Genomic_DNA"/>
</dbReference>
<dbReference type="GO" id="GO:0006099">
    <property type="term" value="P:tricarboxylic acid cycle"/>
    <property type="evidence" value="ECO:0007669"/>
    <property type="project" value="UniProtKB-UniPathway"/>
</dbReference>
<dbReference type="InterPro" id="IPR044137">
    <property type="entry name" value="AcnA_IRP_Swivel"/>
</dbReference>
<dbReference type="CDD" id="cd01580">
    <property type="entry name" value="AcnA_IRP_Swivel"/>
    <property type="match status" value="1"/>
</dbReference>
<dbReference type="NCBIfam" id="NF009520">
    <property type="entry name" value="PRK12881.1"/>
    <property type="match status" value="1"/>
</dbReference>
<dbReference type="Pfam" id="PF00694">
    <property type="entry name" value="Aconitase_C"/>
    <property type="match status" value="1"/>
</dbReference>
<dbReference type="PANTHER" id="PTHR11670">
    <property type="entry name" value="ACONITASE/IRON-RESPONSIVE ELEMENT FAMILY MEMBER"/>
    <property type="match status" value="1"/>
</dbReference>
<dbReference type="InterPro" id="IPR018136">
    <property type="entry name" value="Aconitase_4Fe-4S_BS"/>
</dbReference>
<name>S5R0P6_9PROT</name>
<dbReference type="UniPathway" id="UPA00223">
    <property type="reaction ID" value="UER00718"/>
</dbReference>
<accession>S5R0P6</accession>
<feature type="domain" description="Aconitase/3-isopropylmalate dehydratase large subunit alpha/beta/alpha" evidence="11">
    <location>
        <begin position="78"/>
        <end position="562"/>
    </location>
</feature>
<evidence type="ECO:0000313" key="14">
    <source>
        <dbReference type="Proteomes" id="UP000015216"/>
    </source>
</evidence>
<dbReference type="PATRIC" id="fig|669502.6.peg.76"/>
<keyword evidence="6 10" id="KW-0408">Iron</keyword>
<dbReference type="Proteomes" id="UP000015216">
    <property type="component" value="Chromosome"/>
</dbReference>
<dbReference type="InterPro" id="IPR006249">
    <property type="entry name" value="Aconitase/IRP2"/>
</dbReference>
<dbReference type="HOGENOM" id="CLU_013476_2_1_4"/>
<dbReference type="Pfam" id="PF00330">
    <property type="entry name" value="Aconitase"/>
    <property type="match status" value="1"/>
</dbReference>